<dbReference type="PROSITE" id="PS01186">
    <property type="entry name" value="EGF_2"/>
    <property type="match status" value="2"/>
</dbReference>
<feature type="signal peptide" evidence="4">
    <location>
        <begin position="1"/>
        <end position="21"/>
    </location>
</feature>
<evidence type="ECO:0000313" key="8">
    <source>
        <dbReference type="Proteomes" id="UP001054902"/>
    </source>
</evidence>
<dbReference type="EMBL" id="BLLK01000038">
    <property type="protein sequence ID" value="GFH49358.1"/>
    <property type="molecule type" value="Genomic_DNA"/>
</dbReference>
<dbReference type="Pfam" id="PF23106">
    <property type="entry name" value="EGF_Teneurin"/>
    <property type="match status" value="1"/>
</dbReference>
<keyword evidence="2" id="KW-0677">Repeat</keyword>
<comment type="caution">
    <text evidence="7">The sequence shown here is derived from an EMBL/GenBank/DDBJ whole genome shotgun (WGS) entry which is preliminary data.</text>
</comment>
<reference evidence="7 8" key="1">
    <citation type="journal article" date="2021" name="Sci. Rep.">
        <title>The genome of the diatom Chaetoceros tenuissimus carries an ancient integrated fragment of an extant virus.</title>
        <authorList>
            <person name="Hongo Y."/>
            <person name="Kimura K."/>
            <person name="Takaki Y."/>
            <person name="Yoshida Y."/>
            <person name="Baba S."/>
            <person name="Kobayashi G."/>
            <person name="Nagasaki K."/>
            <person name="Hano T."/>
            <person name="Tomaru Y."/>
        </authorList>
    </citation>
    <scope>NUCLEOTIDE SEQUENCE [LARGE SCALE GENOMIC DNA]</scope>
    <source>
        <strain evidence="7 8">NIES-3715</strain>
    </source>
</reference>
<gene>
    <name evidence="7" type="ORF">CTEN210_05834</name>
</gene>
<dbReference type="Proteomes" id="UP001054902">
    <property type="component" value="Unassembled WGS sequence"/>
</dbReference>
<keyword evidence="8" id="KW-1185">Reference proteome</keyword>
<organism evidence="7 8">
    <name type="scientific">Chaetoceros tenuissimus</name>
    <dbReference type="NCBI Taxonomy" id="426638"/>
    <lineage>
        <taxon>Eukaryota</taxon>
        <taxon>Sar</taxon>
        <taxon>Stramenopiles</taxon>
        <taxon>Ochrophyta</taxon>
        <taxon>Bacillariophyta</taxon>
        <taxon>Coscinodiscophyceae</taxon>
        <taxon>Chaetocerotophycidae</taxon>
        <taxon>Chaetocerotales</taxon>
        <taxon>Chaetocerotaceae</taxon>
        <taxon>Chaetoceros</taxon>
    </lineage>
</organism>
<feature type="chain" id="PRO_5042114287" evidence="4">
    <location>
        <begin position="22"/>
        <end position="370"/>
    </location>
</feature>
<evidence type="ECO:0000256" key="3">
    <source>
        <dbReference type="ARBA" id="ARBA00023157"/>
    </source>
</evidence>
<dbReference type="PRINTS" id="PR00011">
    <property type="entry name" value="EGFLAMININ"/>
</dbReference>
<protein>
    <submittedName>
        <fullName evidence="7">Sig2-like protein</fullName>
    </submittedName>
</protein>
<evidence type="ECO:0000313" key="7">
    <source>
        <dbReference type="EMBL" id="GFH49358.1"/>
    </source>
</evidence>
<keyword evidence="3" id="KW-1015">Disulfide bond</keyword>
<evidence type="ECO:0000256" key="4">
    <source>
        <dbReference type="SAM" id="SignalP"/>
    </source>
</evidence>
<evidence type="ECO:0000256" key="2">
    <source>
        <dbReference type="ARBA" id="ARBA00022737"/>
    </source>
</evidence>
<dbReference type="AlphaFoldDB" id="A0AAD3CNR5"/>
<sequence>MIRSILISASIFALFANFASASCPSACSGHGTCGVDDLCTCYLGWGMDGNQGGDCSDRFCPYELSWADGPTVEGETHNYAECAGKGVCDREKGECTCFEGYEGKACGRQSCPNDCSGHGTCQYMKDIKFGNSYHDYNDGSSLALSGLGVGGKKIEDLSWDSDRARACVCDAEWTGIDCMQRMCPVGNDIMDVVPSPEVPQKQTITLFDMNDDNTNFIGKTFALQFTSKNNQTFATQPIAWDTDDSAFATKIETALLKLPNRVIDDVAVITDQSSGPAGVTIEIEFIGDNVEGPQNKVEVLADKCEDGCTPLITGLDNLRSWHATQLSTVQITTSGSHISYECGNRGKCDRKNGLCLCYEGFTGHACGLFS</sequence>
<dbReference type="Pfam" id="PF07974">
    <property type="entry name" value="EGF_2"/>
    <property type="match status" value="1"/>
</dbReference>
<keyword evidence="4" id="KW-0732">Signal</keyword>
<dbReference type="InterPro" id="IPR051216">
    <property type="entry name" value="Teneurin"/>
</dbReference>
<proteinExistence type="predicted"/>
<keyword evidence="1" id="KW-0245">EGF-like domain</keyword>
<evidence type="ECO:0000259" key="6">
    <source>
        <dbReference type="PROSITE" id="PS01186"/>
    </source>
</evidence>
<feature type="domain" description="EGF-like" evidence="5 6">
    <location>
        <begin position="95"/>
        <end position="106"/>
    </location>
</feature>
<name>A0AAD3CNR5_9STRA</name>
<accession>A0AAD3CNR5</accession>
<evidence type="ECO:0000259" key="5">
    <source>
        <dbReference type="PROSITE" id="PS00022"/>
    </source>
</evidence>
<dbReference type="InterPro" id="IPR013111">
    <property type="entry name" value="EGF_extracell"/>
</dbReference>
<dbReference type="InterPro" id="IPR000742">
    <property type="entry name" value="EGF"/>
</dbReference>
<dbReference type="PROSITE" id="PS00022">
    <property type="entry name" value="EGF_1"/>
    <property type="match status" value="2"/>
</dbReference>
<dbReference type="PROSITE" id="PS51257">
    <property type="entry name" value="PROKAR_LIPOPROTEIN"/>
    <property type="match status" value="1"/>
</dbReference>
<dbReference type="Gene3D" id="2.10.25.10">
    <property type="entry name" value="Laminin"/>
    <property type="match status" value="1"/>
</dbReference>
<evidence type="ECO:0000256" key="1">
    <source>
        <dbReference type="ARBA" id="ARBA00022536"/>
    </source>
</evidence>
<feature type="domain" description="EGF-like" evidence="5 6">
    <location>
        <begin position="355"/>
        <end position="366"/>
    </location>
</feature>
<dbReference type="PANTHER" id="PTHR11219">
    <property type="entry name" value="TENEURIN AND N-ACETYLGLUCOSAMINE-1-PHOSPHODIESTER ALPHA-N-ACETYLGLUCOSAMINIDASE"/>
    <property type="match status" value="1"/>
</dbReference>
<dbReference type="PANTHER" id="PTHR11219:SF69">
    <property type="entry name" value="TENEURIN-A"/>
    <property type="match status" value="1"/>
</dbReference>